<dbReference type="InterPro" id="IPR044574">
    <property type="entry name" value="ARIP4-like"/>
</dbReference>
<evidence type="ECO:0000256" key="9">
    <source>
        <dbReference type="SAM" id="MobiDB-lite"/>
    </source>
</evidence>
<evidence type="ECO:0000256" key="6">
    <source>
        <dbReference type="ARBA" id="ARBA00022840"/>
    </source>
</evidence>
<dbReference type="Pfam" id="PF00176">
    <property type="entry name" value="SNF2-rel_dom"/>
    <property type="match status" value="1"/>
</dbReference>
<dbReference type="GeneID" id="36525235"/>
<dbReference type="InterPro" id="IPR056026">
    <property type="entry name" value="DUF7607"/>
</dbReference>
<dbReference type="STRING" id="41067.A0A2I2F0Z3"/>
<reference evidence="12 13" key="1">
    <citation type="submission" date="2017-12" db="EMBL/GenBank/DDBJ databases">
        <authorList>
            <consortium name="DOE Joint Genome Institute"/>
            <person name="Haridas S."/>
            <person name="Kjaerbolling I."/>
            <person name="Vesth T.C."/>
            <person name="Frisvad J.C."/>
            <person name="Nybo J.L."/>
            <person name="Theobald S."/>
            <person name="Kuo A."/>
            <person name="Bowyer P."/>
            <person name="Matsuda Y."/>
            <person name="Mondo S."/>
            <person name="Lyhne E.K."/>
            <person name="Kogle M.E."/>
            <person name="Clum A."/>
            <person name="Lipzen A."/>
            <person name="Salamov A."/>
            <person name="Ngan C.Y."/>
            <person name="Daum C."/>
            <person name="Chiniquy J."/>
            <person name="Barry K."/>
            <person name="LaButti K."/>
            <person name="Simmons B.A."/>
            <person name="Magnuson J.K."/>
            <person name="Mortensen U.H."/>
            <person name="Larsen T.O."/>
            <person name="Grigoriev I.V."/>
            <person name="Baker S.E."/>
            <person name="Andersen M.R."/>
            <person name="Nordberg H.P."/>
            <person name="Cantor M.N."/>
            <person name="Hua S.X."/>
        </authorList>
    </citation>
    <scope>NUCLEOTIDE SEQUENCE [LARGE SCALE GENOMIC DNA]</scope>
    <source>
        <strain evidence="12 13">CBS 102.13</strain>
    </source>
</reference>
<dbReference type="InterPro" id="IPR000330">
    <property type="entry name" value="SNF2_N"/>
</dbReference>
<dbReference type="InterPro" id="IPR013761">
    <property type="entry name" value="SAM/pointed_sf"/>
</dbReference>
<feature type="region of interest" description="Disordered" evidence="9">
    <location>
        <begin position="560"/>
        <end position="677"/>
    </location>
</feature>
<evidence type="ECO:0000313" key="13">
    <source>
        <dbReference type="Proteomes" id="UP000234585"/>
    </source>
</evidence>
<feature type="region of interest" description="Disordered" evidence="9">
    <location>
        <begin position="1613"/>
        <end position="1635"/>
    </location>
</feature>
<dbReference type="GO" id="GO:0016887">
    <property type="term" value="F:ATP hydrolysis activity"/>
    <property type="evidence" value="ECO:0007669"/>
    <property type="project" value="InterPro"/>
</dbReference>
<evidence type="ECO:0000259" key="10">
    <source>
        <dbReference type="PROSITE" id="PS51192"/>
    </source>
</evidence>
<feature type="region of interest" description="Disordered" evidence="9">
    <location>
        <begin position="710"/>
        <end position="732"/>
    </location>
</feature>
<accession>A0A2I2F0Z3</accession>
<feature type="compositionally biased region" description="Pro residues" evidence="9">
    <location>
        <begin position="563"/>
        <end position="572"/>
    </location>
</feature>
<dbReference type="InterPro" id="IPR038718">
    <property type="entry name" value="SNF2-like_sf"/>
</dbReference>
<evidence type="ECO:0008006" key="14">
    <source>
        <dbReference type="Google" id="ProtNLM"/>
    </source>
</evidence>
<gene>
    <name evidence="12" type="ORF">BDW47DRAFT_134424</name>
</gene>
<evidence type="ECO:0000256" key="1">
    <source>
        <dbReference type="ARBA" id="ARBA00004123"/>
    </source>
</evidence>
<evidence type="ECO:0000259" key="11">
    <source>
        <dbReference type="PROSITE" id="PS51194"/>
    </source>
</evidence>
<evidence type="ECO:0000256" key="7">
    <source>
        <dbReference type="ARBA" id="ARBA00023125"/>
    </source>
</evidence>
<dbReference type="CDD" id="cd18793">
    <property type="entry name" value="SF2_C_SNF"/>
    <property type="match status" value="1"/>
</dbReference>
<evidence type="ECO:0000256" key="5">
    <source>
        <dbReference type="ARBA" id="ARBA00022806"/>
    </source>
</evidence>
<keyword evidence="8" id="KW-0539">Nucleus</keyword>
<dbReference type="PROSITE" id="PS51194">
    <property type="entry name" value="HELICASE_CTER"/>
    <property type="match status" value="1"/>
</dbReference>
<feature type="region of interest" description="Disordered" evidence="9">
    <location>
        <begin position="908"/>
        <end position="962"/>
    </location>
</feature>
<keyword evidence="13" id="KW-1185">Reference proteome</keyword>
<dbReference type="GO" id="GO:0003677">
    <property type="term" value="F:DNA binding"/>
    <property type="evidence" value="ECO:0007669"/>
    <property type="project" value="UniProtKB-KW"/>
</dbReference>
<dbReference type="PANTHER" id="PTHR45797:SF1">
    <property type="entry name" value="HELICASE ARIP4"/>
    <property type="match status" value="1"/>
</dbReference>
<dbReference type="InterPro" id="IPR001650">
    <property type="entry name" value="Helicase_C-like"/>
</dbReference>
<keyword evidence="7" id="KW-0238">DNA-binding</keyword>
<keyword evidence="4" id="KW-0378">Hydrolase</keyword>
<feature type="compositionally biased region" description="Polar residues" evidence="9">
    <location>
        <begin position="1820"/>
        <end position="1829"/>
    </location>
</feature>
<keyword evidence="5" id="KW-0347">Helicase</keyword>
<feature type="domain" description="Helicase ATP-binding" evidence="10">
    <location>
        <begin position="1020"/>
        <end position="1223"/>
    </location>
</feature>
<feature type="compositionally biased region" description="Low complexity" evidence="9">
    <location>
        <begin position="620"/>
        <end position="635"/>
    </location>
</feature>
<feature type="compositionally biased region" description="Low complexity" evidence="9">
    <location>
        <begin position="1763"/>
        <end position="1772"/>
    </location>
</feature>
<evidence type="ECO:0000256" key="4">
    <source>
        <dbReference type="ARBA" id="ARBA00022801"/>
    </source>
</evidence>
<dbReference type="InterPro" id="IPR049730">
    <property type="entry name" value="SNF2/RAD54-like_C"/>
</dbReference>
<feature type="region of interest" description="Disordered" evidence="9">
    <location>
        <begin position="1664"/>
        <end position="1829"/>
    </location>
</feature>
<sequence length="1829" mass="204373">MQVDGGDPLDWTVDNVVDFLCRSPEAPWSRSASQAPRPDPVSFEAALRENFITGEVLLHDVDKNTLRDDLGLRALGHRSCISMAIRYLQKRSQKFQESLSHSPLDDPALGSSRCPSFSSPGVFQQPPLPAHFNPPSHSATPKTHVQTTTDTVTPSASISVDTLPVTPQDPFAQPIGQMRGKQTVPPEKLPPGNRDRQADRRDQILGTPSTSHRMVENTPPPMNARRQEQIVVDAHGKKRRRLDLGSLPDAPGTHGSQHPATQAKEWYMGPGQITNAQLFHSSDPGDSEDSFVIVGSGFPAQRTSVNKRLAYFYRQKRIKLKSSSGCVQWAIIPYKLSETKGQRLFTLYTVKDGKVSVTREPIEKWPELRKLQGATAVADLRKSSSNPFLQNDEPESHKYDILLQRYPPQEEDALPPYGESGSEGEFDDKTWEEIDDERQDGVPEQEKDLTSAELEPLISQCISDYEDRWDQTARPRQEPRARKIWLKARRQGRVDFQIAAIARDIGFLERRLGGIKREICKSQYGSESELKTQCQSLEQTIFGIQSQKWRIRVLQQEKCPPKVLAPPRPAPQKKPKNADEESLHSETEDSSDSLDDFIDRSDLDTRVGPFPETPTSPARSVSSSSETDSEGGIISPSGIRRRTSMHRVFATSSSPSSPERITARDSLSPPAASQPAGDLIDLTVDSAEEDLEIETPPLNPVQHKISKTAGNNVKAERAPSVSPPPDLGPTVSSKVLRKSSSRVQVVIPHLKKSRNGTAADTSLPDLSDLGALLEIPWSKLEERRDRCRLLAKIIGSLADDFRLAMTDEVPKYGVALMQEYVDTALEILCQSQDTFPGVDEKQSQFIMRTASFYISWVNCAQLHKGIRRHYILKSIDELKDSFAEFYNQLCNRLEAYRNWDRPQRKSKVLGDVAGSSQKPSDSSEGELAESAHTPHKKRKREVKESLTAKNTQASAKRRVAVQHEQREKLKKKMGNMGISNDDPAHQVVSFDDPVIYLDPHIGQVVKPHQLEGIQFMWRELIRDETQQGCLLAHTMGLGKTMQVIALLVTIAAAASSSDPKVRQQVPEAFHRPQTLIICPSSLIENWFEEIMLWAPQDSGIGLPRKVTSASPPRERIQLISEWDQEGGILIISYNMFHAWIFNKETPKRPPPLSEEDHENVKKWLLEGPSLIVADEAHMMKNRATAASRAATQFRSKSRIALTGSPLANNLVDYFTMVDWIAKGYLGEFLEFKANFVEPIEQGLYLDSSRHERRKSLVKLKVLQGILNPKINRADISVLAGNLPPKVEFVLTVPLTKVQTDAYNLYVDTILQGKGDIGNAKLWSWLAILSLCCNHPACFRDKLLNRASEARKIDQKLREVEELPGDEPIGQAGLPDSEKLVMEQEKLFASIPDMKAVPLSYRAQILDRIIDESVRVNDKVLVFSHSLLTLDYIEHVLTLRNRKYCRLDGNTPVQSRQMATKNFNTGVDQHVYLISTRAGGLGLNIPGANRVIIYDFAFNPVWEQQSVGRAYRLGQKKPVFVYRFISGGTFEEIMYNNVVFKTQLAFRVVDKKNPIRQASKSPGDYLFPVKQVPQEDISEFIGKDPDVLDKILLEQNDAERTIRKIALTETFRREDDERLTEEETKGVQEELDDERLKRTDPEEYARRIAERQRRLMAEGPTPILAAQTHPGLFPIPNRPAHALPPFPSQQSLTIPSSSVPTHAHNVGPPALTPDTSVFKNRPAWSSPAAGLASFPHPLNEHTAYSSGSPSASNKGTPRPPQQPPNQGGSPSTQAPRTGPHGSSPLQQPPGLPPQTLGGQTDGADGSRSQSPESDEEEQRDYWTSPSCKTQ</sequence>
<dbReference type="Pfam" id="PF00271">
    <property type="entry name" value="Helicase_C"/>
    <property type="match status" value="1"/>
</dbReference>
<dbReference type="PANTHER" id="PTHR45797">
    <property type="entry name" value="RAD54-LIKE"/>
    <property type="match status" value="1"/>
</dbReference>
<comment type="subcellular location">
    <subcellularLocation>
        <location evidence="1">Nucleus</location>
    </subcellularLocation>
</comment>
<organism evidence="12 13">
    <name type="scientific">Aspergillus candidus</name>
    <dbReference type="NCBI Taxonomy" id="41067"/>
    <lineage>
        <taxon>Eukaryota</taxon>
        <taxon>Fungi</taxon>
        <taxon>Dikarya</taxon>
        <taxon>Ascomycota</taxon>
        <taxon>Pezizomycotina</taxon>
        <taxon>Eurotiomycetes</taxon>
        <taxon>Eurotiomycetidae</taxon>
        <taxon>Eurotiales</taxon>
        <taxon>Aspergillaceae</taxon>
        <taxon>Aspergillus</taxon>
        <taxon>Aspergillus subgen. Circumdati</taxon>
    </lineage>
</organism>
<feature type="compositionally biased region" description="Polar residues" evidence="9">
    <location>
        <begin position="650"/>
        <end position="659"/>
    </location>
</feature>
<dbReference type="EMBL" id="KZ559182">
    <property type="protein sequence ID" value="PLB34302.1"/>
    <property type="molecule type" value="Genomic_DNA"/>
</dbReference>
<feature type="region of interest" description="Disordered" evidence="9">
    <location>
        <begin position="98"/>
        <end position="221"/>
    </location>
</feature>
<dbReference type="InterPro" id="IPR027417">
    <property type="entry name" value="P-loop_NTPase"/>
</dbReference>
<dbReference type="GO" id="GO:0004386">
    <property type="term" value="F:helicase activity"/>
    <property type="evidence" value="ECO:0007669"/>
    <property type="project" value="UniProtKB-KW"/>
</dbReference>
<dbReference type="SUPFAM" id="SSF47769">
    <property type="entry name" value="SAM/Pointed domain"/>
    <property type="match status" value="1"/>
</dbReference>
<feature type="compositionally biased region" description="Low complexity" evidence="9">
    <location>
        <begin position="140"/>
        <end position="154"/>
    </location>
</feature>
<name>A0A2I2F0Z3_ASPCN</name>
<dbReference type="PROSITE" id="PS51192">
    <property type="entry name" value="HELICASE_ATP_BIND_1"/>
    <property type="match status" value="1"/>
</dbReference>
<dbReference type="InterPro" id="IPR014001">
    <property type="entry name" value="Helicase_ATP-bd"/>
</dbReference>
<dbReference type="GO" id="GO:0005524">
    <property type="term" value="F:ATP binding"/>
    <property type="evidence" value="ECO:0007669"/>
    <property type="project" value="UniProtKB-KW"/>
</dbReference>
<evidence type="ECO:0000313" key="12">
    <source>
        <dbReference type="EMBL" id="PLB34302.1"/>
    </source>
</evidence>
<dbReference type="SMART" id="SM00487">
    <property type="entry name" value="DEXDc"/>
    <property type="match status" value="1"/>
</dbReference>
<keyword evidence="3" id="KW-0547">Nucleotide-binding</keyword>
<evidence type="ECO:0000256" key="8">
    <source>
        <dbReference type="ARBA" id="ARBA00023242"/>
    </source>
</evidence>
<dbReference type="Pfam" id="PF24580">
    <property type="entry name" value="DUF7607"/>
    <property type="match status" value="1"/>
</dbReference>
<dbReference type="Gene3D" id="3.40.50.300">
    <property type="entry name" value="P-loop containing nucleotide triphosphate hydrolases"/>
    <property type="match status" value="1"/>
</dbReference>
<dbReference type="SUPFAM" id="SSF52540">
    <property type="entry name" value="P-loop containing nucleoside triphosphate hydrolases"/>
    <property type="match status" value="2"/>
</dbReference>
<keyword evidence="6" id="KW-0067">ATP-binding</keyword>
<evidence type="ECO:0000256" key="3">
    <source>
        <dbReference type="ARBA" id="ARBA00022741"/>
    </source>
</evidence>
<feature type="compositionally biased region" description="Basic and acidic residues" evidence="9">
    <location>
        <begin position="576"/>
        <end position="587"/>
    </location>
</feature>
<feature type="compositionally biased region" description="Basic and acidic residues" evidence="9">
    <location>
        <begin position="193"/>
        <end position="203"/>
    </location>
</feature>
<protein>
    <recommendedName>
        <fullName evidence="14">SNF2 family helicase/ATPase</fullName>
    </recommendedName>
</protein>
<dbReference type="Gene3D" id="1.10.150.50">
    <property type="entry name" value="Transcription Factor, Ets-1"/>
    <property type="match status" value="1"/>
</dbReference>
<comment type="similarity">
    <text evidence="2">Belongs to the SNF2/RAD54 helicase family.</text>
</comment>
<feature type="compositionally biased region" description="Polar residues" evidence="9">
    <location>
        <begin position="1687"/>
        <end position="1699"/>
    </location>
</feature>
<proteinExistence type="inferred from homology"/>
<feature type="compositionally biased region" description="Polar residues" evidence="9">
    <location>
        <begin position="1741"/>
        <end position="1753"/>
    </location>
</feature>
<dbReference type="RefSeq" id="XP_024668314.1">
    <property type="nucleotide sequence ID" value="XM_024818075.1"/>
</dbReference>
<dbReference type="GO" id="GO:0005634">
    <property type="term" value="C:nucleus"/>
    <property type="evidence" value="ECO:0007669"/>
    <property type="project" value="UniProtKB-SubCell"/>
</dbReference>
<dbReference type="Proteomes" id="UP000234585">
    <property type="component" value="Unassembled WGS sequence"/>
</dbReference>
<dbReference type="Gene3D" id="3.40.50.10810">
    <property type="entry name" value="Tandem AAA-ATPase domain"/>
    <property type="match status" value="1"/>
</dbReference>
<feature type="domain" description="Helicase C-terminal" evidence="11">
    <location>
        <begin position="1407"/>
        <end position="1554"/>
    </location>
</feature>
<dbReference type="OrthoDB" id="2020972at2759"/>
<dbReference type="SMART" id="SM00490">
    <property type="entry name" value="HELICc"/>
    <property type="match status" value="1"/>
</dbReference>
<feature type="compositionally biased region" description="Polar residues" evidence="9">
    <location>
        <begin position="113"/>
        <end position="122"/>
    </location>
</feature>
<evidence type="ECO:0000256" key="2">
    <source>
        <dbReference type="ARBA" id="ARBA00007025"/>
    </source>
</evidence>